<dbReference type="AlphaFoldDB" id="A0A1H3VQX1"/>
<dbReference type="Proteomes" id="UP000236755">
    <property type="component" value="Unassembled WGS sequence"/>
</dbReference>
<proteinExistence type="predicted"/>
<feature type="region of interest" description="Disordered" evidence="1">
    <location>
        <begin position="14"/>
        <end position="57"/>
    </location>
</feature>
<name>A0A1H3VQX1_9EURY</name>
<feature type="compositionally biased region" description="Low complexity" evidence="1">
    <location>
        <begin position="14"/>
        <end position="42"/>
    </location>
</feature>
<dbReference type="RefSeq" id="WP_092629913.1">
    <property type="nucleotide sequence ID" value="NZ_FNQT01000001.1"/>
</dbReference>
<dbReference type="EMBL" id="FNQT01000001">
    <property type="protein sequence ID" value="SDZ76512.1"/>
    <property type="molecule type" value="Genomic_DNA"/>
</dbReference>
<accession>A0A1H3VQX1</accession>
<gene>
    <name evidence="2" type="ORF">SAMN04488065_0135</name>
</gene>
<reference evidence="2 3" key="1">
    <citation type="submission" date="2016-10" db="EMBL/GenBank/DDBJ databases">
        <authorList>
            <person name="de Groot N.N."/>
        </authorList>
    </citation>
    <scope>NUCLEOTIDE SEQUENCE [LARGE SCALE GENOMIC DNA]</scope>
    <source>
        <strain evidence="2 3">CGMCC 1.8712</strain>
    </source>
</reference>
<evidence type="ECO:0000256" key="1">
    <source>
        <dbReference type="SAM" id="MobiDB-lite"/>
    </source>
</evidence>
<dbReference type="STRING" id="555874.SAMN04488065_0135"/>
<organism evidence="2 3">
    <name type="scientific">Haloplanus vescus</name>
    <dbReference type="NCBI Taxonomy" id="555874"/>
    <lineage>
        <taxon>Archaea</taxon>
        <taxon>Methanobacteriati</taxon>
        <taxon>Methanobacteriota</taxon>
        <taxon>Stenosarchaea group</taxon>
        <taxon>Halobacteria</taxon>
        <taxon>Halobacteriales</taxon>
        <taxon>Haloferacaceae</taxon>
        <taxon>Haloplanus</taxon>
    </lineage>
</organism>
<dbReference type="PROSITE" id="PS51257">
    <property type="entry name" value="PROKAR_LIPOPROTEIN"/>
    <property type="match status" value="1"/>
</dbReference>
<dbReference type="OrthoDB" id="334156at2157"/>
<evidence type="ECO:0000313" key="3">
    <source>
        <dbReference type="Proteomes" id="UP000236755"/>
    </source>
</evidence>
<keyword evidence="3" id="KW-1185">Reference proteome</keyword>
<protein>
    <submittedName>
        <fullName evidence="2">Uncharacterized protein</fullName>
    </submittedName>
</protein>
<evidence type="ECO:0000313" key="2">
    <source>
        <dbReference type="EMBL" id="SDZ76512.1"/>
    </source>
</evidence>
<sequence>MKRRTLLATLGVAATAGCAGVAPPETPPSESTTATSTSTTTASDRHECPSFASDPDRTVCWPTEDRLESRVYLNASIPVFEPDPDDSVVESLEFVLHDQHPDHPVEVTPDDWRIHRRTTAGWSPVASESSTESRETIRPGERYTWSLTFQTHPTPQPADTTYIVESLEDGTYAFQTVARLLGDETLRVECVAIVEVRRQ</sequence>